<evidence type="ECO:0000313" key="10">
    <source>
        <dbReference type="EMBL" id="NMG05081.1"/>
    </source>
</evidence>
<keyword evidence="1" id="KW-0808">Transferase</keyword>
<dbReference type="SMART" id="SM00086">
    <property type="entry name" value="PAC"/>
    <property type="match status" value="2"/>
</dbReference>
<evidence type="ECO:0000259" key="9">
    <source>
        <dbReference type="PROSITE" id="PS50113"/>
    </source>
</evidence>
<dbReference type="GO" id="GO:0000155">
    <property type="term" value="F:phosphorelay sensor kinase activity"/>
    <property type="evidence" value="ECO:0007669"/>
    <property type="project" value="InterPro"/>
</dbReference>
<dbReference type="RefSeq" id="WP_168989696.1">
    <property type="nucleotide sequence ID" value="NZ_CAWPHM010000115.1"/>
</dbReference>
<dbReference type="InterPro" id="IPR050482">
    <property type="entry name" value="Sensor_HK_TwoCompSys"/>
</dbReference>
<name>A0A972F9Y0_9RHOO</name>
<feature type="coiled-coil region" evidence="4">
    <location>
        <begin position="586"/>
        <end position="613"/>
    </location>
</feature>
<sequence length="839" mass="91430">MRNSTSSLARASGPDDVRIRRGHALRALVVLCVLALVAFAAGTTLSLLDERTKELERHAHEISTLNRTLLEQTARAIDSVDFAIEAARLQLLQLEDAGMWSENVQHLVLESRVAKLPHLRSMVLIDRDERVLASSCSYPAPRVQAGECVGLTRLQAPEEDRLLVDGPTQSTLDGQWLLPVGRRLHPMNVGETLKSDLIVAAVEPRYFTRLYDELGADSGINIVLLMEDGTVVASSSHEPFATGASLAYHAAFIEYIRAVDHRDRIVLQRIGGEFAELVSFGKVSGLPLMIKVSIDEAAALSAWRKHATNLAFGVAGVALILITITMLLGRQVGRNEALSAALLDSETRQRGIIDSALDGIVATDVYGRVVLFNHAAERMFGCSAREALGCPLSRFMDGAVLAEADAVSSGDADRRGAPRTPGTVVEGAGVRQDGMTFPVEVSLSRLAHGDERLQIAMVRDITARKNAEESLRKFSRAVSQSASAVVITDSQGVIEYVNPSFIQTTGFSLEEVVGKTPRVLKSGMVPAARYAELWATISAGNVWHGEFHNRRKDGSLYWESAIISPIRDDAGNITHFVAIKDNITERKRAEAALAESHDKLREMAANLNNLRESEMARLARELHDELGQQLTGLKMDISWMQGRLVEGPAPLRDKVEAMKHLVDDTLKSVRRISTGLRPPVLDDLGLVPALEWLVGEFRRRHQLEVSLNLGVGEERYYDAKLATTLFRIVQESLTNIVRHAEASRVDISLGYEEGLHVLRIVDNGRGFEPGQSGGGLGLVGMRERAYMCGGVLEVSSTLGEGTVVVAKVPDRDSSPDGGMAGKEIDSDKLTDEAAQPFQA</sequence>
<evidence type="ECO:0000313" key="11">
    <source>
        <dbReference type="Proteomes" id="UP000599523"/>
    </source>
</evidence>
<proteinExistence type="predicted"/>
<keyword evidence="6" id="KW-0812">Transmembrane</keyword>
<keyword evidence="4" id="KW-0175">Coiled coil</keyword>
<dbReference type="PROSITE" id="PS50109">
    <property type="entry name" value="HIS_KIN"/>
    <property type="match status" value="1"/>
</dbReference>
<evidence type="ECO:0000259" key="8">
    <source>
        <dbReference type="PROSITE" id="PS50112"/>
    </source>
</evidence>
<dbReference type="InterPro" id="IPR005467">
    <property type="entry name" value="His_kinase_dom"/>
</dbReference>
<feature type="domain" description="PAC" evidence="9">
    <location>
        <begin position="423"/>
        <end position="473"/>
    </location>
</feature>
<keyword evidence="2" id="KW-0418">Kinase</keyword>
<protein>
    <submittedName>
        <fullName evidence="10">PAS domain S-box protein</fullName>
    </submittedName>
</protein>
<dbReference type="PROSITE" id="PS50113">
    <property type="entry name" value="PAC"/>
    <property type="match status" value="2"/>
</dbReference>
<feature type="domain" description="PAS" evidence="8">
    <location>
        <begin position="345"/>
        <end position="389"/>
    </location>
</feature>
<dbReference type="Pfam" id="PF13426">
    <property type="entry name" value="PAS_9"/>
    <property type="match status" value="1"/>
</dbReference>
<dbReference type="SUPFAM" id="SSF55874">
    <property type="entry name" value="ATPase domain of HSP90 chaperone/DNA topoisomerase II/histidine kinase"/>
    <property type="match status" value="1"/>
</dbReference>
<gene>
    <name evidence="10" type="ORF">GPA21_19255</name>
</gene>
<dbReference type="Pfam" id="PF02518">
    <property type="entry name" value="HATPase_c"/>
    <property type="match status" value="1"/>
</dbReference>
<dbReference type="Proteomes" id="UP000599523">
    <property type="component" value="Unassembled WGS sequence"/>
</dbReference>
<dbReference type="PANTHER" id="PTHR24421">
    <property type="entry name" value="NITRATE/NITRITE SENSOR PROTEIN NARX-RELATED"/>
    <property type="match status" value="1"/>
</dbReference>
<dbReference type="Gene3D" id="1.20.5.1930">
    <property type="match status" value="1"/>
</dbReference>
<feature type="region of interest" description="Disordered" evidence="5">
    <location>
        <begin position="410"/>
        <end position="429"/>
    </location>
</feature>
<feature type="region of interest" description="Disordered" evidence="5">
    <location>
        <begin position="808"/>
        <end position="839"/>
    </location>
</feature>
<dbReference type="Gene3D" id="3.30.565.10">
    <property type="entry name" value="Histidine kinase-like ATPase, C-terminal domain"/>
    <property type="match status" value="1"/>
</dbReference>
<dbReference type="SMART" id="SM00387">
    <property type="entry name" value="HATPase_c"/>
    <property type="match status" value="1"/>
</dbReference>
<evidence type="ECO:0000256" key="6">
    <source>
        <dbReference type="SAM" id="Phobius"/>
    </source>
</evidence>
<organism evidence="10 11">
    <name type="scientific">Azoarcus taiwanensis</name>
    <dbReference type="NCBI Taxonomy" id="666964"/>
    <lineage>
        <taxon>Bacteria</taxon>
        <taxon>Pseudomonadati</taxon>
        <taxon>Pseudomonadota</taxon>
        <taxon>Betaproteobacteria</taxon>
        <taxon>Rhodocyclales</taxon>
        <taxon>Zoogloeaceae</taxon>
        <taxon>Azoarcus</taxon>
    </lineage>
</organism>
<dbReference type="CDD" id="cd00130">
    <property type="entry name" value="PAS"/>
    <property type="match status" value="2"/>
</dbReference>
<dbReference type="PANTHER" id="PTHR24421:SF59">
    <property type="entry name" value="OXYGEN SENSOR HISTIDINE KINASE NREB"/>
    <property type="match status" value="1"/>
</dbReference>
<evidence type="ECO:0000256" key="4">
    <source>
        <dbReference type="SAM" id="Coils"/>
    </source>
</evidence>
<evidence type="ECO:0000259" key="7">
    <source>
        <dbReference type="PROSITE" id="PS50109"/>
    </source>
</evidence>
<dbReference type="CDD" id="cd16917">
    <property type="entry name" value="HATPase_UhpB-NarQ-NarX-like"/>
    <property type="match status" value="1"/>
</dbReference>
<keyword evidence="11" id="KW-1185">Reference proteome</keyword>
<dbReference type="Pfam" id="PF00989">
    <property type="entry name" value="PAS"/>
    <property type="match status" value="1"/>
</dbReference>
<feature type="domain" description="PAS" evidence="8">
    <location>
        <begin position="470"/>
        <end position="516"/>
    </location>
</feature>
<dbReference type="InterPro" id="IPR036890">
    <property type="entry name" value="HATPase_C_sf"/>
</dbReference>
<dbReference type="Pfam" id="PF07730">
    <property type="entry name" value="HisKA_3"/>
    <property type="match status" value="1"/>
</dbReference>
<keyword evidence="6" id="KW-0472">Membrane</keyword>
<dbReference type="InterPro" id="IPR000700">
    <property type="entry name" value="PAS-assoc_C"/>
</dbReference>
<dbReference type="SMART" id="SM00091">
    <property type="entry name" value="PAS"/>
    <property type="match status" value="2"/>
</dbReference>
<dbReference type="InterPro" id="IPR000014">
    <property type="entry name" value="PAS"/>
</dbReference>
<dbReference type="EMBL" id="WTVM01000203">
    <property type="protein sequence ID" value="NMG05081.1"/>
    <property type="molecule type" value="Genomic_DNA"/>
</dbReference>
<accession>A0A972F9Y0</accession>
<feature type="domain" description="PAC" evidence="9">
    <location>
        <begin position="543"/>
        <end position="595"/>
    </location>
</feature>
<feature type="compositionally biased region" description="Basic and acidic residues" evidence="5">
    <location>
        <begin position="822"/>
        <end position="831"/>
    </location>
</feature>
<dbReference type="CDD" id="cd18773">
    <property type="entry name" value="PDC1_HK_sensor"/>
    <property type="match status" value="1"/>
</dbReference>
<evidence type="ECO:0000256" key="1">
    <source>
        <dbReference type="ARBA" id="ARBA00022679"/>
    </source>
</evidence>
<dbReference type="InterPro" id="IPR013767">
    <property type="entry name" value="PAS_fold"/>
</dbReference>
<keyword evidence="3" id="KW-0902">Two-component regulatory system</keyword>
<dbReference type="AlphaFoldDB" id="A0A972F9Y0"/>
<dbReference type="SUPFAM" id="SSF55785">
    <property type="entry name" value="PYP-like sensor domain (PAS domain)"/>
    <property type="match status" value="2"/>
</dbReference>
<dbReference type="NCBIfam" id="TIGR00229">
    <property type="entry name" value="sensory_box"/>
    <property type="match status" value="2"/>
</dbReference>
<dbReference type="InterPro" id="IPR011712">
    <property type="entry name" value="Sig_transdc_His_kin_sub3_dim/P"/>
</dbReference>
<dbReference type="GO" id="GO:0046983">
    <property type="term" value="F:protein dimerization activity"/>
    <property type="evidence" value="ECO:0007669"/>
    <property type="project" value="InterPro"/>
</dbReference>
<evidence type="ECO:0000256" key="3">
    <source>
        <dbReference type="ARBA" id="ARBA00023012"/>
    </source>
</evidence>
<dbReference type="InterPro" id="IPR035965">
    <property type="entry name" value="PAS-like_dom_sf"/>
</dbReference>
<dbReference type="Gene3D" id="3.30.450.20">
    <property type="entry name" value="PAS domain"/>
    <property type="match status" value="4"/>
</dbReference>
<keyword evidence="6" id="KW-1133">Transmembrane helix</keyword>
<reference evidence="10" key="1">
    <citation type="submission" date="2019-12" db="EMBL/GenBank/DDBJ databases">
        <title>Comparative genomics gives insights into the taxonomy of the Azoarcus-Aromatoleum group and reveals separate origins of nif in the plant-associated Azoarcus and non-plant-associated Aromatoleum sub-groups.</title>
        <authorList>
            <person name="Lafos M."/>
            <person name="Maluk M."/>
            <person name="Batista M."/>
            <person name="Junghare M."/>
            <person name="Carmona M."/>
            <person name="Faoro H."/>
            <person name="Cruz L.M."/>
            <person name="Battistoni F."/>
            <person name="De Souza E."/>
            <person name="Pedrosa F."/>
            <person name="Chen W.-M."/>
            <person name="Poole P.S."/>
            <person name="Dixon R.A."/>
            <person name="James E.K."/>
        </authorList>
    </citation>
    <scope>NUCLEOTIDE SEQUENCE</scope>
    <source>
        <strain evidence="10">NSC3</strain>
    </source>
</reference>
<dbReference type="GO" id="GO:0006355">
    <property type="term" value="P:regulation of DNA-templated transcription"/>
    <property type="evidence" value="ECO:0007669"/>
    <property type="project" value="InterPro"/>
</dbReference>
<evidence type="ECO:0000256" key="5">
    <source>
        <dbReference type="SAM" id="MobiDB-lite"/>
    </source>
</evidence>
<dbReference type="GO" id="GO:0016020">
    <property type="term" value="C:membrane"/>
    <property type="evidence" value="ECO:0007669"/>
    <property type="project" value="InterPro"/>
</dbReference>
<dbReference type="InterPro" id="IPR003594">
    <property type="entry name" value="HATPase_dom"/>
</dbReference>
<evidence type="ECO:0000256" key="2">
    <source>
        <dbReference type="ARBA" id="ARBA00022777"/>
    </source>
</evidence>
<dbReference type="InterPro" id="IPR001610">
    <property type="entry name" value="PAC"/>
</dbReference>
<dbReference type="PROSITE" id="PS50112">
    <property type="entry name" value="PAS"/>
    <property type="match status" value="2"/>
</dbReference>
<feature type="transmembrane region" description="Helical" evidence="6">
    <location>
        <begin position="24"/>
        <end position="48"/>
    </location>
</feature>
<feature type="domain" description="Histidine kinase" evidence="7">
    <location>
        <begin position="621"/>
        <end position="812"/>
    </location>
</feature>
<dbReference type="CDD" id="cd12915">
    <property type="entry name" value="PDC2_DGC_like"/>
    <property type="match status" value="1"/>
</dbReference>
<comment type="caution">
    <text evidence="10">The sequence shown here is derived from an EMBL/GenBank/DDBJ whole genome shotgun (WGS) entry which is preliminary data.</text>
</comment>